<feature type="region of interest" description="Disordered" evidence="1">
    <location>
        <begin position="1"/>
        <end position="29"/>
    </location>
</feature>
<proteinExistence type="predicted"/>
<keyword evidence="3" id="KW-1185">Reference proteome</keyword>
<name>A0A8H6YN09_9AGAR</name>
<evidence type="ECO:0000313" key="2">
    <source>
        <dbReference type="EMBL" id="KAF7361309.1"/>
    </source>
</evidence>
<feature type="compositionally biased region" description="Basic residues" evidence="1">
    <location>
        <begin position="1"/>
        <end position="12"/>
    </location>
</feature>
<feature type="compositionally biased region" description="Low complexity" evidence="1">
    <location>
        <begin position="60"/>
        <end position="77"/>
    </location>
</feature>
<dbReference type="EMBL" id="JACAZH010000008">
    <property type="protein sequence ID" value="KAF7361309.1"/>
    <property type="molecule type" value="Genomic_DNA"/>
</dbReference>
<feature type="region of interest" description="Disordered" evidence="1">
    <location>
        <begin position="43"/>
        <end position="128"/>
    </location>
</feature>
<evidence type="ECO:0000256" key="1">
    <source>
        <dbReference type="SAM" id="MobiDB-lite"/>
    </source>
</evidence>
<dbReference type="AlphaFoldDB" id="A0A8H6YN09"/>
<comment type="caution">
    <text evidence="2">The sequence shown here is derived from an EMBL/GenBank/DDBJ whole genome shotgun (WGS) entry which is preliminary data.</text>
</comment>
<dbReference type="Proteomes" id="UP000623467">
    <property type="component" value="Unassembled WGS sequence"/>
</dbReference>
<organism evidence="2 3">
    <name type="scientific">Mycena sanguinolenta</name>
    <dbReference type="NCBI Taxonomy" id="230812"/>
    <lineage>
        <taxon>Eukaryota</taxon>
        <taxon>Fungi</taxon>
        <taxon>Dikarya</taxon>
        <taxon>Basidiomycota</taxon>
        <taxon>Agaricomycotina</taxon>
        <taxon>Agaricomycetes</taxon>
        <taxon>Agaricomycetidae</taxon>
        <taxon>Agaricales</taxon>
        <taxon>Marasmiineae</taxon>
        <taxon>Mycenaceae</taxon>
        <taxon>Mycena</taxon>
    </lineage>
</organism>
<sequence length="155" mass="17256">MPPRSFLRRFNPHRTPAYATPHVDASQPPSYLAMSRLRTRAHRLSARERHGTSTRAAAQTSTPPSRRTPPAFGTRVCRPTRRRTRAASRAVTAFATLSKCSPSRRAQKLRELENAPSHPPHPVRAGTDLHAASMPSACRVAQRQRRVDEVVGQPN</sequence>
<gene>
    <name evidence="2" type="ORF">MSAN_01163400</name>
</gene>
<protein>
    <submittedName>
        <fullName evidence="2">Uncharacterized protein</fullName>
    </submittedName>
</protein>
<feature type="compositionally biased region" description="Low complexity" evidence="1">
    <location>
        <begin position="87"/>
        <end position="96"/>
    </location>
</feature>
<reference evidence="2" key="1">
    <citation type="submission" date="2020-05" db="EMBL/GenBank/DDBJ databases">
        <title>Mycena genomes resolve the evolution of fungal bioluminescence.</title>
        <authorList>
            <person name="Tsai I.J."/>
        </authorList>
    </citation>
    <scope>NUCLEOTIDE SEQUENCE</scope>
    <source>
        <strain evidence="2">160909Yilan</strain>
    </source>
</reference>
<accession>A0A8H6YN09</accession>
<evidence type="ECO:0000313" key="3">
    <source>
        <dbReference type="Proteomes" id="UP000623467"/>
    </source>
</evidence>